<keyword evidence="1" id="KW-1133">Transmembrane helix</keyword>
<evidence type="ECO:0000256" key="1">
    <source>
        <dbReference type="SAM" id="Phobius"/>
    </source>
</evidence>
<keyword evidence="1" id="KW-0812">Transmembrane</keyword>
<feature type="transmembrane region" description="Helical" evidence="1">
    <location>
        <begin position="166"/>
        <end position="183"/>
    </location>
</feature>
<feature type="transmembrane region" description="Helical" evidence="1">
    <location>
        <begin position="253"/>
        <end position="273"/>
    </location>
</feature>
<feature type="transmembrane region" description="Helical" evidence="1">
    <location>
        <begin position="228"/>
        <end position="247"/>
    </location>
</feature>
<dbReference type="EMBL" id="JBEYBF010000030">
    <property type="protein sequence ID" value="MEU1955940.1"/>
    <property type="molecule type" value="Genomic_DNA"/>
</dbReference>
<keyword evidence="3" id="KW-1185">Reference proteome</keyword>
<dbReference type="RefSeq" id="WP_356959243.1">
    <property type="nucleotide sequence ID" value="NZ_JBEYBD010000026.1"/>
</dbReference>
<keyword evidence="1" id="KW-0472">Membrane</keyword>
<organism evidence="2 3">
    <name type="scientific">Nocardia rhamnosiphila</name>
    <dbReference type="NCBI Taxonomy" id="426716"/>
    <lineage>
        <taxon>Bacteria</taxon>
        <taxon>Bacillati</taxon>
        <taxon>Actinomycetota</taxon>
        <taxon>Actinomycetes</taxon>
        <taxon>Mycobacteriales</taxon>
        <taxon>Nocardiaceae</taxon>
        <taxon>Nocardia</taxon>
    </lineage>
</organism>
<dbReference type="Proteomes" id="UP001550628">
    <property type="component" value="Unassembled WGS sequence"/>
</dbReference>
<evidence type="ECO:0008006" key="4">
    <source>
        <dbReference type="Google" id="ProtNLM"/>
    </source>
</evidence>
<evidence type="ECO:0000313" key="2">
    <source>
        <dbReference type="EMBL" id="MEU1955940.1"/>
    </source>
</evidence>
<comment type="caution">
    <text evidence="2">The sequence shown here is derived from an EMBL/GenBank/DDBJ whole genome shotgun (WGS) entry which is preliminary data.</text>
</comment>
<feature type="transmembrane region" description="Helical" evidence="1">
    <location>
        <begin position="51"/>
        <end position="73"/>
    </location>
</feature>
<reference evidence="2 3" key="1">
    <citation type="submission" date="2024-06" db="EMBL/GenBank/DDBJ databases">
        <title>The Natural Products Discovery Center: Release of the First 8490 Sequenced Strains for Exploring Actinobacteria Biosynthetic Diversity.</title>
        <authorList>
            <person name="Kalkreuter E."/>
            <person name="Kautsar S.A."/>
            <person name="Yang D."/>
            <person name="Bader C.D."/>
            <person name="Teijaro C.N."/>
            <person name="Fluegel L."/>
            <person name="Davis C.M."/>
            <person name="Simpson J.R."/>
            <person name="Lauterbach L."/>
            <person name="Steele A.D."/>
            <person name="Gui C."/>
            <person name="Meng S."/>
            <person name="Li G."/>
            <person name="Viehrig K."/>
            <person name="Ye F."/>
            <person name="Su P."/>
            <person name="Kiefer A.F."/>
            <person name="Nichols A."/>
            <person name="Cepeda A.J."/>
            <person name="Yan W."/>
            <person name="Fan B."/>
            <person name="Jiang Y."/>
            <person name="Adhikari A."/>
            <person name="Zheng C.-J."/>
            <person name="Schuster L."/>
            <person name="Cowan T.M."/>
            <person name="Smanski M.J."/>
            <person name="Chevrette M.G."/>
            <person name="De Carvalho L.P.S."/>
            <person name="Shen B."/>
        </authorList>
    </citation>
    <scope>NUCLEOTIDE SEQUENCE [LARGE SCALE GENOMIC DNA]</scope>
    <source>
        <strain evidence="2 3">NPDC019708</strain>
    </source>
</reference>
<accession>A0ABV2WYI1</accession>
<sequence>MQPAADTAGSVGAGRHPEGRAQVATVPIRPLSFRELLDAPFALLQADIRTLAGCAAVLLVAGELMVAGSIGLVSHLTDGSDTGTALAALFATLGSAWVVRLVLRGVTVGTGLARVGRQPIGLRESLRRTAGRLGPLLLTQLSFTAIGAAVLGISAALFPFTFLGGLFWFVVAYPCCLLWLAWLRARHFAAVPVLFAEGVGAGAALERSGALVANLRARRTGLWICRHLLFTLLVAPLLGLLLFVGDISGTHRWAFLVLVTVAGLLLAAFTEIVESSARVVGYLDLRCRREGADIRIPDGGGR</sequence>
<protein>
    <recommendedName>
        <fullName evidence="4">RDD domain-containing protein</fullName>
    </recommendedName>
</protein>
<proteinExistence type="predicted"/>
<feature type="transmembrane region" description="Helical" evidence="1">
    <location>
        <begin position="85"/>
        <end position="103"/>
    </location>
</feature>
<evidence type="ECO:0000313" key="3">
    <source>
        <dbReference type="Proteomes" id="UP001550628"/>
    </source>
</evidence>
<feature type="transmembrane region" description="Helical" evidence="1">
    <location>
        <begin position="136"/>
        <end position="160"/>
    </location>
</feature>
<name>A0ABV2WYI1_9NOCA</name>
<gene>
    <name evidence="2" type="ORF">ABZ510_29280</name>
</gene>